<dbReference type="InterPro" id="IPR002881">
    <property type="entry name" value="DUF58"/>
</dbReference>
<protein>
    <recommendedName>
        <fullName evidence="2">DUF58 domain-containing protein</fullName>
    </recommendedName>
</protein>
<keyword evidence="1" id="KW-1133">Transmembrane helix</keyword>
<keyword evidence="1" id="KW-0472">Membrane</keyword>
<comment type="caution">
    <text evidence="3">The sequence shown here is derived from an EMBL/GenBank/DDBJ whole genome shotgun (WGS) entry which is preliminary data.</text>
</comment>
<feature type="transmembrane region" description="Helical" evidence="1">
    <location>
        <begin position="14"/>
        <end position="31"/>
    </location>
</feature>
<dbReference type="EMBL" id="BMJO01000009">
    <property type="protein sequence ID" value="GGE69411.1"/>
    <property type="molecule type" value="Genomic_DNA"/>
</dbReference>
<keyword evidence="4" id="KW-1185">Reference proteome</keyword>
<dbReference type="Pfam" id="PF01882">
    <property type="entry name" value="DUF58"/>
    <property type="match status" value="1"/>
</dbReference>
<sequence>MKFFFSWLGEIPEVALGVVFILWFIDVFIQYRNKEGVEAKRITSKRLSNGDENPVQIEVKNKYGFKINLRVIDEIPFQFQLRDKDFKLSLQPGDVKSIHYNLRPTKRGEYDFGFIRIFISSPLGLINRRYNFDGAKVLPVYPSFINLGKYELMAVSRYLTEFGIKKIRKVGQSSEFDQIKNYVGGDDIRTINWKATARKGALMVNTYTDERAQNIYCIIDKSRVMRMPFEGLSLLDYAINASVALSKVAMLKEDKAGLITISETIGAIVPADRKSSQLGTIMNVLYKEKTRYLESNLELLYSSVRTVVKQRGLLVFFTNFESLSALHRQLPYLKRMAKYHLLLVVFFENTELKALSTESAKDIEGIYHQTIAEKFIYEKKLMVKELSKHGILSVLTAPQKLTVNVINQYLALKAQQRI</sequence>
<evidence type="ECO:0000259" key="2">
    <source>
        <dbReference type="Pfam" id="PF01882"/>
    </source>
</evidence>
<accession>A0ABQ1SYN1</accession>
<organism evidence="3 4">
    <name type="scientific">Pedobacter psychrotolerans</name>
    <dbReference type="NCBI Taxonomy" id="1843235"/>
    <lineage>
        <taxon>Bacteria</taxon>
        <taxon>Pseudomonadati</taxon>
        <taxon>Bacteroidota</taxon>
        <taxon>Sphingobacteriia</taxon>
        <taxon>Sphingobacteriales</taxon>
        <taxon>Sphingobacteriaceae</taxon>
        <taxon>Pedobacter</taxon>
    </lineage>
</organism>
<feature type="domain" description="DUF58" evidence="2">
    <location>
        <begin position="179"/>
        <end position="323"/>
    </location>
</feature>
<dbReference type="Proteomes" id="UP000622648">
    <property type="component" value="Unassembled WGS sequence"/>
</dbReference>
<gene>
    <name evidence="3" type="ORF">GCM10011413_40060</name>
</gene>
<reference evidence="4" key="1">
    <citation type="journal article" date="2019" name="Int. J. Syst. Evol. Microbiol.">
        <title>The Global Catalogue of Microorganisms (GCM) 10K type strain sequencing project: providing services to taxonomists for standard genome sequencing and annotation.</title>
        <authorList>
            <consortium name="The Broad Institute Genomics Platform"/>
            <consortium name="The Broad Institute Genome Sequencing Center for Infectious Disease"/>
            <person name="Wu L."/>
            <person name="Ma J."/>
        </authorList>
    </citation>
    <scope>NUCLEOTIDE SEQUENCE [LARGE SCALE GENOMIC DNA]</scope>
    <source>
        <strain evidence="4">CGMCC 1.15644</strain>
    </source>
</reference>
<proteinExistence type="predicted"/>
<evidence type="ECO:0000313" key="4">
    <source>
        <dbReference type="Proteomes" id="UP000622648"/>
    </source>
</evidence>
<evidence type="ECO:0000313" key="3">
    <source>
        <dbReference type="EMBL" id="GGE69411.1"/>
    </source>
</evidence>
<name>A0ABQ1SYN1_9SPHI</name>
<dbReference type="RefSeq" id="WP_308424181.1">
    <property type="nucleotide sequence ID" value="NZ_BMJO01000009.1"/>
</dbReference>
<keyword evidence="1" id="KW-0812">Transmembrane</keyword>
<dbReference type="PANTHER" id="PTHR33608:SF3">
    <property type="entry name" value="SLR2013 PROTEIN"/>
    <property type="match status" value="1"/>
</dbReference>
<dbReference type="PANTHER" id="PTHR33608">
    <property type="entry name" value="BLL2464 PROTEIN"/>
    <property type="match status" value="1"/>
</dbReference>
<evidence type="ECO:0000256" key="1">
    <source>
        <dbReference type="SAM" id="Phobius"/>
    </source>
</evidence>